<keyword evidence="1" id="KW-1133">Transmembrane helix</keyword>
<accession>A0ABT9ZD91</accession>
<keyword evidence="3" id="KW-1185">Reference proteome</keyword>
<feature type="transmembrane region" description="Helical" evidence="1">
    <location>
        <begin position="6"/>
        <end position="28"/>
    </location>
</feature>
<gene>
    <name evidence="2" type="ORF">J2S19_001475</name>
</gene>
<evidence type="ECO:0000313" key="3">
    <source>
        <dbReference type="Proteomes" id="UP001234495"/>
    </source>
</evidence>
<sequence length="33" mass="3870">MFIEYFTDMSFLLIALIGGIVALLYVYIKKRRA</sequence>
<keyword evidence="1" id="KW-0812">Transmembrane</keyword>
<keyword evidence="1" id="KW-0472">Membrane</keyword>
<evidence type="ECO:0000256" key="1">
    <source>
        <dbReference type="SAM" id="Phobius"/>
    </source>
</evidence>
<evidence type="ECO:0000313" key="2">
    <source>
        <dbReference type="EMBL" id="MDQ0230221.1"/>
    </source>
</evidence>
<organism evidence="2 3">
    <name type="scientific">Metabacillus malikii</name>
    <dbReference type="NCBI Taxonomy" id="1504265"/>
    <lineage>
        <taxon>Bacteria</taxon>
        <taxon>Bacillati</taxon>
        <taxon>Bacillota</taxon>
        <taxon>Bacilli</taxon>
        <taxon>Bacillales</taxon>
        <taxon>Bacillaceae</taxon>
        <taxon>Metabacillus</taxon>
    </lineage>
</organism>
<dbReference type="NCBIfam" id="NF045534">
    <property type="entry name" value="small_EYxxD"/>
    <property type="match status" value="1"/>
</dbReference>
<dbReference type="RefSeq" id="WP_370875086.1">
    <property type="nucleotide sequence ID" value="NZ_JAUSUD010000005.1"/>
</dbReference>
<proteinExistence type="predicted"/>
<dbReference type="EMBL" id="JAUSUD010000005">
    <property type="protein sequence ID" value="MDQ0230221.1"/>
    <property type="molecule type" value="Genomic_DNA"/>
</dbReference>
<evidence type="ECO:0008006" key="4">
    <source>
        <dbReference type="Google" id="ProtNLM"/>
    </source>
</evidence>
<dbReference type="Proteomes" id="UP001234495">
    <property type="component" value="Unassembled WGS sequence"/>
</dbReference>
<protein>
    <recommendedName>
        <fullName evidence="4">LPXTG cell wall anchor domain-containing protein</fullName>
    </recommendedName>
</protein>
<name>A0ABT9ZD91_9BACI</name>
<reference evidence="2 3" key="1">
    <citation type="submission" date="2023-07" db="EMBL/GenBank/DDBJ databases">
        <title>Genomic Encyclopedia of Type Strains, Phase IV (KMG-IV): sequencing the most valuable type-strain genomes for metagenomic binning, comparative biology and taxonomic classification.</title>
        <authorList>
            <person name="Goeker M."/>
        </authorList>
    </citation>
    <scope>NUCLEOTIDE SEQUENCE [LARGE SCALE GENOMIC DNA]</scope>
    <source>
        <strain evidence="2 3">DSM 29005</strain>
    </source>
</reference>
<comment type="caution">
    <text evidence="2">The sequence shown here is derived from an EMBL/GenBank/DDBJ whole genome shotgun (WGS) entry which is preliminary data.</text>
</comment>